<evidence type="ECO:0000313" key="4">
    <source>
        <dbReference type="Proteomes" id="UP000308508"/>
    </source>
</evidence>
<evidence type="ECO:0000256" key="1">
    <source>
        <dbReference type="SAM" id="Phobius"/>
    </source>
</evidence>
<accession>A0A5R9PBP7</accession>
<keyword evidence="4" id="KW-1185">Reference proteome</keyword>
<gene>
    <name evidence="3" type="ORF">E5S66_11835</name>
</gene>
<dbReference type="Proteomes" id="UP000308508">
    <property type="component" value="Unassembled WGS sequence"/>
</dbReference>
<evidence type="ECO:0000259" key="2">
    <source>
        <dbReference type="Pfam" id="PF08241"/>
    </source>
</evidence>
<feature type="transmembrane region" description="Helical" evidence="1">
    <location>
        <begin position="205"/>
        <end position="225"/>
    </location>
</feature>
<dbReference type="SUPFAM" id="SSF53335">
    <property type="entry name" value="S-adenosyl-L-methionine-dependent methyltransferases"/>
    <property type="match status" value="1"/>
</dbReference>
<dbReference type="InterPro" id="IPR013216">
    <property type="entry name" value="Methyltransf_11"/>
</dbReference>
<keyword evidence="1" id="KW-1133">Transmembrane helix</keyword>
<dbReference type="Gene3D" id="3.40.50.150">
    <property type="entry name" value="Vaccinia Virus protein VP39"/>
    <property type="match status" value="1"/>
</dbReference>
<dbReference type="EMBL" id="SROY01000006">
    <property type="protein sequence ID" value="TLX20895.1"/>
    <property type="molecule type" value="Genomic_DNA"/>
</dbReference>
<organism evidence="3 4">
    <name type="scientific">Thermomonas fusca</name>
    <dbReference type="NCBI Taxonomy" id="215690"/>
    <lineage>
        <taxon>Bacteria</taxon>
        <taxon>Pseudomonadati</taxon>
        <taxon>Pseudomonadota</taxon>
        <taxon>Gammaproteobacteria</taxon>
        <taxon>Lysobacterales</taxon>
        <taxon>Lysobacteraceae</taxon>
        <taxon>Thermomonas</taxon>
    </lineage>
</organism>
<keyword evidence="1" id="KW-0812">Transmembrane</keyword>
<dbReference type="CDD" id="cd02440">
    <property type="entry name" value="AdoMet_MTases"/>
    <property type="match status" value="1"/>
</dbReference>
<dbReference type="GO" id="GO:0032259">
    <property type="term" value="P:methylation"/>
    <property type="evidence" value="ECO:0007669"/>
    <property type="project" value="UniProtKB-KW"/>
</dbReference>
<comment type="caution">
    <text evidence="3">The sequence shown here is derived from an EMBL/GenBank/DDBJ whole genome shotgun (WGS) entry which is preliminary data.</text>
</comment>
<name>A0A5R9PBP7_9GAMM</name>
<keyword evidence="1" id="KW-0472">Membrane</keyword>
<dbReference type="GO" id="GO:0008757">
    <property type="term" value="F:S-adenosylmethionine-dependent methyltransferase activity"/>
    <property type="evidence" value="ECO:0007669"/>
    <property type="project" value="InterPro"/>
</dbReference>
<proteinExistence type="predicted"/>
<dbReference type="AlphaFoldDB" id="A0A5R9PBP7"/>
<dbReference type="Pfam" id="PF08241">
    <property type="entry name" value="Methyltransf_11"/>
    <property type="match status" value="1"/>
</dbReference>
<dbReference type="InterPro" id="IPR029063">
    <property type="entry name" value="SAM-dependent_MTases_sf"/>
</dbReference>
<keyword evidence="3" id="KW-0808">Transferase</keyword>
<feature type="domain" description="Methyltransferase type 11" evidence="2">
    <location>
        <begin position="88"/>
        <end position="135"/>
    </location>
</feature>
<evidence type="ECO:0000313" key="3">
    <source>
        <dbReference type="EMBL" id="TLX20895.1"/>
    </source>
</evidence>
<sequence>MSFRRRVIDVLYSSKLLKSVLFNPLAEFHQWRLLRFVRGAASSTAAGQRVIDVGAGELKYKPHFAHCQYVSSDLCIGDGDWSYAGIDIVSSAYDIPVESGSFDAVLCIQVLEHLDAPDRAFEEFHRVLKPGGYAYLSAPLLFGEHQQPHDFFRFTRYGLVSLGKRHGLKVLSIEPHGGCFIAIETTFWAAFWEIMPFRRQTLGRYLIYALLYPIKITTGLMALTLDMLDRKKSMTINYDVIYQKAA</sequence>
<keyword evidence="3" id="KW-0489">Methyltransferase</keyword>
<protein>
    <submittedName>
        <fullName evidence="3">Class I SAM-dependent methyltransferase</fullName>
    </submittedName>
</protein>
<reference evidence="3 4" key="1">
    <citation type="submission" date="2019-04" db="EMBL/GenBank/DDBJ databases">
        <authorList>
            <person name="Grouzdev D.S."/>
            <person name="Nazina T.N."/>
        </authorList>
    </citation>
    <scope>NUCLEOTIDE SEQUENCE [LARGE SCALE GENOMIC DNA]</scope>
    <source>
        <strain evidence="3 4">SHC 3-19</strain>
    </source>
</reference>